<evidence type="ECO:0000256" key="4">
    <source>
        <dbReference type="RuleBase" id="RU363120"/>
    </source>
</evidence>
<feature type="compositionally biased region" description="Polar residues" evidence="5">
    <location>
        <begin position="95"/>
        <end position="104"/>
    </location>
</feature>
<comment type="subcellular location">
    <subcellularLocation>
        <location evidence="4">Cytoplasm</location>
    </subcellularLocation>
</comment>
<evidence type="ECO:0000256" key="3">
    <source>
        <dbReference type="ARBA" id="ARBA00023272"/>
    </source>
</evidence>
<gene>
    <name evidence="6" type="ORF">FBUS_06573</name>
</gene>
<keyword evidence="2 4" id="KW-0498">Mitosis</keyword>
<keyword evidence="4" id="KW-0132">Cell division</keyword>
<dbReference type="GO" id="GO:0051301">
    <property type="term" value="P:cell division"/>
    <property type="evidence" value="ECO:0007669"/>
    <property type="project" value="UniProtKB-KW"/>
</dbReference>
<evidence type="ECO:0000256" key="5">
    <source>
        <dbReference type="SAM" id="MobiDB-lite"/>
    </source>
</evidence>
<dbReference type="OrthoDB" id="5949865at2759"/>
<comment type="similarity">
    <text evidence="1 4">Belongs to the endosulfine family.</text>
</comment>
<dbReference type="Proteomes" id="UP000728185">
    <property type="component" value="Unassembled WGS sequence"/>
</dbReference>
<dbReference type="GO" id="GO:0005737">
    <property type="term" value="C:cytoplasm"/>
    <property type="evidence" value="ECO:0007669"/>
    <property type="project" value="UniProtKB-SubCell"/>
</dbReference>
<dbReference type="Pfam" id="PF04667">
    <property type="entry name" value="Endosulfine"/>
    <property type="match status" value="1"/>
</dbReference>
<keyword evidence="4" id="KW-0963">Cytoplasm</keyword>
<reference evidence="6" key="1">
    <citation type="submission" date="2019-05" db="EMBL/GenBank/DDBJ databases">
        <title>Annotation for the trematode Fasciolopsis buski.</title>
        <authorList>
            <person name="Choi Y.-J."/>
        </authorList>
    </citation>
    <scope>NUCLEOTIDE SEQUENCE</scope>
    <source>
        <strain evidence="6">HT</strain>
        <tissue evidence="6">Whole worm</tissue>
    </source>
</reference>
<comment type="function">
    <text evidence="4">Protein phosphatase inhibitor that specifically inhibits protein phosphatase 2A (PP2A) during mitosis.</text>
</comment>
<dbReference type="GO" id="GO:0004864">
    <property type="term" value="F:protein phosphatase inhibitor activity"/>
    <property type="evidence" value="ECO:0007669"/>
    <property type="project" value="UniProtKB-KW"/>
</dbReference>
<feature type="compositionally biased region" description="Low complexity" evidence="5">
    <location>
        <begin position="105"/>
        <end position="118"/>
    </location>
</feature>
<dbReference type="EMBL" id="LUCM01005853">
    <property type="protein sequence ID" value="KAA0192171.1"/>
    <property type="molecule type" value="Genomic_DNA"/>
</dbReference>
<comment type="caution">
    <text evidence="6">The sequence shown here is derived from an EMBL/GenBank/DDBJ whole genome shotgun (WGS) entry which is preliminary data.</text>
</comment>
<feature type="non-terminal residue" evidence="6">
    <location>
        <position position="118"/>
    </location>
</feature>
<evidence type="ECO:0000313" key="6">
    <source>
        <dbReference type="EMBL" id="KAA0192171.1"/>
    </source>
</evidence>
<sequence length="118" mass="13146">DSHVIERLEEEKLKKKFPGLNKNVSAILQRRLSKNVKYFDSGDYNMAKTNVSSNMVREAPIGETIPTPENILVLRNKNISSHVALGSHIAPPTSPARTSMNLSFSHPQQPHSQSKVSQ</sequence>
<evidence type="ECO:0000313" key="7">
    <source>
        <dbReference type="Proteomes" id="UP000728185"/>
    </source>
</evidence>
<keyword evidence="4" id="KW-0131">Cell cycle</keyword>
<keyword evidence="7" id="KW-1185">Reference proteome</keyword>
<keyword evidence="3 4" id="KW-0650">Protein phosphatase inhibitor</keyword>
<proteinExistence type="inferred from homology"/>
<feature type="region of interest" description="Disordered" evidence="5">
    <location>
        <begin position="86"/>
        <end position="118"/>
    </location>
</feature>
<evidence type="ECO:0000256" key="2">
    <source>
        <dbReference type="ARBA" id="ARBA00022776"/>
    </source>
</evidence>
<evidence type="ECO:0000256" key="1">
    <source>
        <dbReference type="ARBA" id="ARBA00010520"/>
    </source>
</evidence>
<organism evidence="6 7">
    <name type="scientific">Fasciolopsis buskii</name>
    <dbReference type="NCBI Taxonomy" id="27845"/>
    <lineage>
        <taxon>Eukaryota</taxon>
        <taxon>Metazoa</taxon>
        <taxon>Spiralia</taxon>
        <taxon>Lophotrochozoa</taxon>
        <taxon>Platyhelminthes</taxon>
        <taxon>Trematoda</taxon>
        <taxon>Digenea</taxon>
        <taxon>Plagiorchiida</taxon>
        <taxon>Echinostomata</taxon>
        <taxon>Echinostomatoidea</taxon>
        <taxon>Fasciolidae</taxon>
        <taxon>Fasciolopsis</taxon>
    </lineage>
</organism>
<accession>A0A8E0RUQ0</accession>
<protein>
    <submittedName>
        <fullName evidence="6">Endosulfine alpha b</fullName>
    </submittedName>
</protein>
<name>A0A8E0RUQ0_9TREM</name>
<dbReference type="InterPro" id="IPR006760">
    <property type="entry name" value="Endosulphine"/>
</dbReference>
<dbReference type="AlphaFoldDB" id="A0A8E0RUQ0"/>